<dbReference type="InterPro" id="IPR009409">
    <property type="entry name" value="DUF1059"/>
</dbReference>
<sequence length="84" mass="9665">MGLLRDIVKSSPPFYVSCVPDCDYEAEARDERTLVETMTAHMWEEHRLPVDPLDVREMVRPTHRISHRETNASLSAESHVSSRS</sequence>
<evidence type="ECO:0000313" key="3">
    <source>
        <dbReference type="Proteomes" id="UP000236584"/>
    </source>
</evidence>
<name>A0A2I8VIH4_9EURY</name>
<gene>
    <name evidence="2" type="ORF">C2R22_08760</name>
</gene>
<accession>A0A2I8VIH4</accession>
<feature type="compositionally biased region" description="Polar residues" evidence="1">
    <location>
        <begin position="71"/>
        <end position="84"/>
    </location>
</feature>
<dbReference type="KEGG" id="srub:C2R22_08760"/>
<dbReference type="Proteomes" id="UP000236584">
    <property type="component" value="Chromosome"/>
</dbReference>
<dbReference type="RefSeq" id="WP_103425416.1">
    <property type="nucleotide sequence ID" value="NZ_CP026309.1"/>
</dbReference>
<dbReference type="AlphaFoldDB" id="A0A2I8VIH4"/>
<keyword evidence="3" id="KW-1185">Reference proteome</keyword>
<reference evidence="2 3" key="1">
    <citation type="submission" date="2018-01" db="EMBL/GenBank/DDBJ databases">
        <title>Complete genome sequence of Salinigranum rubrum GX10T, an extremely halophilic archaeon isolated from a marine solar saltern.</title>
        <authorList>
            <person name="Han S."/>
        </authorList>
    </citation>
    <scope>NUCLEOTIDE SEQUENCE [LARGE SCALE GENOMIC DNA]</scope>
    <source>
        <strain evidence="2 3">GX10</strain>
    </source>
</reference>
<protein>
    <recommendedName>
        <fullName evidence="4">DUF1059 domain-containing protein</fullName>
    </recommendedName>
</protein>
<dbReference type="GeneID" id="95973238"/>
<evidence type="ECO:0008006" key="4">
    <source>
        <dbReference type="Google" id="ProtNLM"/>
    </source>
</evidence>
<proteinExistence type="predicted"/>
<evidence type="ECO:0000313" key="2">
    <source>
        <dbReference type="EMBL" id="AUV81728.1"/>
    </source>
</evidence>
<organism evidence="2 3">
    <name type="scientific">Salinigranum rubrum</name>
    <dbReference type="NCBI Taxonomy" id="755307"/>
    <lineage>
        <taxon>Archaea</taxon>
        <taxon>Methanobacteriati</taxon>
        <taxon>Methanobacteriota</taxon>
        <taxon>Stenosarchaea group</taxon>
        <taxon>Halobacteria</taxon>
        <taxon>Halobacteriales</taxon>
        <taxon>Haloferacaceae</taxon>
        <taxon>Salinigranum</taxon>
    </lineage>
</organism>
<dbReference type="Pfam" id="PF06348">
    <property type="entry name" value="DUF1059"/>
    <property type="match status" value="1"/>
</dbReference>
<evidence type="ECO:0000256" key="1">
    <source>
        <dbReference type="SAM" id="MobiDB-lite"/>
    </source>
</evidence>
<dbReference type="EMBL" id="CP026309">
    <property type="protein sequence ID" value="AUV81728.1"/>
    <property type="molecule type" value="Genomic_DNA"/>
</dbReference>
<feature type="region of interest" description="Disordered" evidence="1">
    <location>
        <begin position="64"/>
        <end position="84"/>
    </location>
</feature>